<feature type="domain" description="Trs120/TRAPPC9 N-terminal" evidence="8">
    <location>
        <begin position="442"/>
        <end position="858"/>
    </location>
</feature>
<comment type="caution">
    <text evidence="13">The sequence shown here is derived from an EMBL/GenBank/DDBJ whole genome shotgun (WGS) entry which is preliminary data.</text>
</comment>
<feature type="domain" description="Chorismate-utilising enzyme C-terminal" evidence="6">
    <location>
        <begin position="2380"/>
        <end position="2671"/>
    </location>
</feature>
<dbReference type="GO" id="GO:0005802">
    <property type="term" value="C:trans-Golgi network"/>
    <property type="evidence" value="ECO:0007669"/>
    <property type="project" value="TreeGrafter"/>
</dbReference>
<dbReference type="Pfam" id="PF04715">
    <property type="entry name" value="Anth_synt_I_N"/>
    <property type="match status" value="1"/>
</dbReference>
<evidence type="ECO:0000256" key="4">
    <source>
        <dbReference type="SAM" id="MobiDB-lite"/>
    </source>
</evidence>
<keyword evidence="2" id="KW-0315">Glutamine amidotransferase</keyword>
<dbReference type="InterPro" id="IPR013935">
    <property type="entry name" value="Trs120_TRAPPC9"/>
</dbReference>
<comment type="subcellular location">
    <subcellularLocation>
        <location evidence="1">Golgi apparatus</location>
    </subcellularLocation>
</comment>
<dbReference type="CDD" id="cd01743">
    <property type="entry name" value="GATase1_Anthranilate_Synthase"/>
    <property type="match status" value="1"/>
</dbReference>
<feature type="region of interest" description="Disordered" evidence="4">
    <location>
        <begin position="408"/>
        <end position="432"/>
    </location>
</feature>
<feature type="domain" description="Trs120/TRAPPC9 first Ig-like" evidence="10">
    <location>
        <begin position="1214"/>
        <end position="1377"/>
    </location>
</feature>
<evidence type="ECO:0008006" key="15">
    <source>
        <dbReference type="Google" id="ProtNLM"/>
    </source>
</evidence>
<evidence type="ECO:0000259" key="12">
    <source>
        <dbReference type="Pfam" id="PF26283"/>
    </source>
</evidence>
<dbReference type="InterPro" id="IPR006805">
    <property type="entry name" value="Anth_synth_I_N"/>
</dbReference>
<dbReference type="InterPro" id="IPR015890">
    <property type="entry name" value="Chorismate_C"/>
</dbReference>
<feature type="compositionally biased region" description="Basic residues" evidence="4">
    <location>
        <begin position="410"/>
        <end position="422"/>
    </location>
</feature>
<dbReference type="Pfam" id="PF26280">
    <property type="entry name" value="Ig_TRAPPC9-Trs120_2nd"/>
    <property type="match status" value="1"/>
</dbReference>
<feature type="region of interest" description="Disordered" evidence="4">
    <location>
        <begin position="652"/>
        <end position="696"/>
    </location>
</feature>
<feature type="domain" description="Trs120/TRAPPC9 fourth Ig-like" evidence="12">
    <location>
        <begin position="1710"/>
        <end position="1855"/>
    </location>
</feature>
<keyword evidence="3" id="KW-0333">Golgi apparatus</keyword>
<dbReference type="InterPro" id="IPR058567">
    <property type="entry name" value="Ig_TRAPPC9_Trs120_3rd"/>
</dbReference>
<dbReference type="PANTHER" id="PTHR21512:SF5">
    <property type="entry name" value="TRAFFICKING PROTEIN PARTICLE COMPLEX SUBUNIT 9"/>
    <property type="match status" value="1"/>
</dbReference>
<dbReference type="Pfam" id="PF26282">
    <property type="entry name" value="Ig_TRAPPC9-Trs120_3rd"/>
    <property type="match status" value="1"/>
</dbReference>
<dbReference type="InterPro" id="IPR002347">
    <property type="entry name" value="SDR_fam"/>
</dbReference>
<dbReference type="InterPro" id="IPR058565">
    <property type="entry name" value="Ig_TRAPPC9_Trs120_1st"/>
</dbReference>
<evidence type="ECO:0000259" key="7">
    <source>
        <dbReference type="Pfam" id="PF04715"/>
    </source>
</evidence>
<dbReference type="PANTHER" id="PTHR21512">
    <property type="entry name" value="TRAFFICKING PROTEIN PARTICLE COMPLEX SUBUNIT 9"/>
    <property type="match status" value="1"/>
</dbReference>
<dbReference type="NCBIfam" id="TIGR01823">
    <property type="entry name" value="PabB-fungal"/>
    <property type="match status" value="1"/>
</dbReference>
<dbReference type="InterPro" id="IPR017926">
    <property type="entry name" value="GATASE"/>
</dbReference>
<proteinExistence type="predicted"/>
<dbReference type="Pfam" id="PF00425">
    <property type="entry name" value="Chorismate_bind"/>
    <property type="match status" value="1"/>
</dbReference>
<dbReference type="Pfam" id="PF08626">
    <property type="entry name" value="TRAPPC9-Trs120"/>
    <property type="match status" value="1"/>
</dbReference>
<gene>
    <name evidence="13" type="ORF">FEQUK3_LOCUS2390</name>
</gene>
<dbReference type="InterPro" id="IPR010117">
    <property type="entry name" value="PabB_fungal"/>
</dbReference>
<feature type="domain" description="Anthranilate synthase component I N-terminal" evidence="7">
    <location>
        <begin position="2176"/>
        <end position="2320"/>
    </location>
</feature>
<evidence type="ECO:0000256" key="3">
    <source>
        <dbReference type="ARBA" id="ARBA00023034"/>
    </source>
</evidence>
<dbReference type="Pfam" id="PF26251">
    <property type="entry name" value="TPR_TRAPPC9-Trs120"/>
    <property type="match status" value="1"/>
</dbReference>
<name>A0A8J2NFL4_FUSEQ</name>
<feature type="domain" description="Glutamine amidotransferase" evidence="5">
    <location>
        <begin position="1868"/>
        <end position="2082"/>
    </location>
</feature>
<dbReference type="Pfam" id="PF00117">
    <property type="entry name" value="GATase"/>
    <property type="match status" value="1"/>
</dbReference>
<feature type="domain" description="Trs120/TRAPPC9 TPR region" evidence="9">
    <location>
        <begin position="888"/>
        <end position="1200"/>
    </location>
</feature>
<evidence type="ECO:0000259" key="8">
    <source>
        <dbReference type="Pfam" id="PF08626"/>
    </source>
</evidence>
<dbReference type="InterPro" id="IPR006221">
    <property type="entry name" value="TrpG/PapA_dom"/>
</dbReference>
<evidence type="ECO:0000313" key="14">
    <source>
        <dbReference type="Proteomes" id="UP000693738"/>
    </source>
</evidence>
<dbReference type="Pfam" id="PF26283">
    <property type="entry name" value="Ig_TRAPPC9-Trs120_4th"/>
    <property type="match status" value="1"/>
</dbReference>
<accession>A0A8J2NFL4</accession>
<dbReference type="InterPro" id="IPR058568">
    <property type="entry name" value="Ig_TRAPPC9_Trs120_4th"/>
</dbReference>
<dbReference type="Proteomes" id="UP000693738">
    <property type="component" value="Unassembled WGS sequence"/>
</dbReference>
<dbReference type="InterPro" id="IPR058563">
    <property type="entry name" value="Trs120_TRAPPC9_N"/>
</dbReference>
<dbReference type="PROSITE" id="PS51273">
    <property type="entry name" value="GATASE_TYPE_1"/>
    <property type="match status" value="1"/>
</dbReference>
<dbReference type="InterPro" id="IPR058564">
    <property type="entry name" value="TPR_TRAPPC9_Trs120"/>
</dbReference>
<feature type="compositionally biased region" description="Polar residues" evidence="4">
    <location>
        <begin position="716"/>
        <end position="767"/>
    </location>
</feature>
<evidence type="ECO:0000259" key="11">
    <source>
        <dbReference type="Pfam" id="PF26282"/>
    </source>
</evidence>
<dbReference type="Pfam" id="PF00106">
    <property type="entry name" value="adh_short"/>
    <property type="match status" value="1"/>
</dbReference>
<evidence type="ECO:0000259" key="6">
    <source>
        <dbReference type="Pfam" id="PF00425"/>
    </source>
</evidence>
<reference evidence="13" key="1">
    <citation type="submission" date="2021-05" db="EMBL/GenBank/DDBJ databases">
        <authorList>
            <person name="Khan N."/>
        </authorList>
    </citation>
    <scope>NUCLEOTIDE SEQUENCE</scope>
</reference>
<dbReference type="EMBL" id="CAJSTJ010000110">
    <property type="protein sequence ID" value="CAG7556734.1"/>
    <property type="molecule type" value="Genomic_DNA"/>
</dbReference>
<protein>
    <recommendedName>
        <fullName evidence="15">Para-aminobenzoate synthase</fullName>
    </recommendedName>
</protein>
<feature type="domain" description="Trs120/TRAPPC9 third Ig-like" evidence="11">
    <location>
        <begin position="1546"/>
        <end position="1706"/>
    </location>
</feature>
<evidence type="ECO:0000259" key="5">
    <source>
        <dbReference type="Pfam" id="PF00117"/>
    </source>
</evidence>
<sequence length="2683" mass="295854">MADADSNPSTATHNSPRTWLLTSALSPLAVRLIRLLLAHGDYVVACLPPYEIDHEDRSAEFRELVNECKSSRKDREGWKDRIRGIRCDGAAMGSCGAAVAEAVQVFGRIDILLCCKSDAVVGTVEELSTTPFTQNLVRDQFESVFFSQVNFIRAALPQLRSQHTGHIIVLTSTGGHIGTPGMSIYTAATWALEGFCDSLAYEIAPFNIKVTVVQPNKEILSLTNRLTFAPQLPAYDQYQESAPSIRDILANVLNTHPDTALPYPTSPADYGPSPMSPPSISIEPDAAPGEILHRYPKLPPGAADKLVMETVHALSAIGGHENPPARHIVGHEAAVAVKEKLKTVTEELEDFVEASLSVDTFESVRYQAQDPAIKDDISASKAQLYNYTRRHRYDNAIIRNEVNSSIEYKRRSRSRSLPKHQPHCAGGHVEQTPDARMSLDPLAPVAPARVKTLLLPLGQIKADRFASFVERLNQQHVVHLRDISADGRPNRNMFSPLAYPDGAIIYNLVTHVPPPSHLALTPFDLYREPLAIIALADGTELHQKNLNKRQSMNGAGPTTTEKNIRALYQELEELRDTYPKALVHHVLIFDYVNPHSTEIPMPEGLIDIPPPEQCTVTTIRTVMCDISSLLLAEMTTLAKSFEAMTNIESPVPYSTTSRHTNGTGSWGGEGGLNSLLKRNSSITSSKHSSRSNSAGGIMDKAHARMSMPVNVRPGLHSSNSTPGLSSTPPKSNLSNPPMTTDGPSPPTSDRSTPEPSALPETSESSRSASRDRISTQGFGSGGVNDRWRHRTKGRAAVVVGSMFLQAGRWTDSIKELSDGAMAARSVNDHLWHGKALELILVNLFLLGWSNIEFHVPTVLIQFPDKPAHKQAPDPTPEDPNQPKHLRNLQALLPELLERIILLYSRVSSDSLPPLPLSETFIRFSKIYQALHLSNGYLDKDSLAIIATGIVPEQPLAAPPRFGVTPTRQQIGAMLFKAFPAGASELLTTVDRASILSGIATVLGPLGLHRKKAMVIRELVSVLIGGLVEARTRGAADMGIHPAAGLMSLTSGSGGSSSGALALEIGECDVEQGIEALMTLLCKSYGIVGFDLTRKAGAKNNEDTDDSDEAVIARIRGQSAARFFGFPDVKLNILRACINFSEALPDFDGVLRFSSDLLRTAGSGVAPGPRREDASPMIIRDEQVRLATGISRTAGLVQRLGYNDIAAEYWDEFFVRGIKLEPSLTSKTPVAHSKSILPGATASRASQDVDPFIYNPFLKKPDETVTQTLVADEYATFKITLQNPYDIEVDVESIYLATEGVQFDAVKEATIVGPYRTQVIRLRGRAKEAGTVKVTGAIIKVRGCRERRFPVFSMPWVPKQEVKVKAKGLAALEEAVTDVKPFAPKLEAESMSLTAIQAQPLVVVKSTTLAQSSIMILEGERQVFSVTLQNLASTPVDFMLFSFKDSTQEPLQTAISNRDATPSELYEYELALMKKQALRLPNSQQTRHIAANGEATFEFEILGKPGLTTATIQVDYTHLGCPQEDMPDQFYTRQVSLDLTVTVNASVELARIDALPVHGDIPQPLWDRLGSSFTAKPDEYCLLSVDLRNAWPSQMLVQLESNDGISVQEDILPGNTSRVILPVKRVYLEDPHATIPTLNPSRNRQFVVSASKISPEMERANREGFWYRERVLDCLRATWKTTSLPKRSGSIDLRSIRLTTRMIEAIKVDEVDIELSVEDADGNAAETGVAYVDEFMQLKVRVTNLTAQKIHPLVRILPALCHRPANIGLEFTRKLAWNGTLQQLIPVLEGHGSAEVSVGMTVLCRGEFEISASVEEVQVWDEPRVEPTRARSESQTMKDAALGVKERRIWHARQPCPEPSARVPKRILFIDAYDSFTNNIVSLLRTLLGADIFVIRIDLSVVDRLDENDAPAKWTEQEFLNNLSQFDAVVCGPGPGSPLNPEDVGAFNLLWDLPEHRQLPVLGICLGFQSLLGAHGGVVRRLKRGLHGMVREIEHQGEDIFRGVPSFKATLYHSLCVDIGQYGDDWKEENRWKPTSEFAPLAWATEIRDDGRREQILQGVRHLRKPFWGLQYHPESVCTEKNAQGVIINWFQAALQWNRYHGRQVQGPLLEIQTLSPPNHLESAAAHKERLSGEWWSASHVETGSLRDFAKAAEYTHREISLPQGAGVTEIVEALGLAEGESVILDSSSSKNGDALALNSIIALDVEQALRVEYNVSNDYVTVRLPGKAGNKDETETVSLEDGTVKVWEIISDFWEKRSYPSGFDQSRSAFKGGFMGFITYEMGLHGLEKKMVPDNRGHERPDICLAWVTKSVVLDHRAGVAYVQNLRPRGSDDQWLERMTENIQRCLSQRASKGFNGINGHINDNSVQHKRVNITTPQPDRYEEQVRVCQDFIAAGESYELCLTSQTTMERPYSRNNENTPWHIYQTLRNRQPAPFGSFIRLGGATMLSCSPERFLRHDSNGLCSMRPMKGTVRKSEAVSTVAQAEKILHVPKEVAENLMIVDLVRHDLHGVCGVGHVTVPDLMKVEEYATVFQMITVVNGQLPGRNGHKPHGARRSSFDSHCPYTGLDALAAALPPGSMTGAPKKRSCELLQVIEGHHERSLYSGVVGYMDVTGAGDWSVTIRTMFRWDDEEAPAQEDETEPREVWRIGAGGAVTILSTPEGERDEMFTKLAGPMGVFRDAA</sequence>
<evidence type="ECO:0000256" key="1">
    <source>
        <dbReference type="ARBA" id="ARBA00004555"/>
    </source>
</evidence>
<evidence type="ECO:0000256" key="2">
    <source>
        <dbReference type="ARBA" id="ARBA00022962"/>
    </source>
</evidence>
<dbReference type="Pfam" id="PF26254">
    <property type="entry name" value="Ig_TRAPPC9-Trs120_1st"/>
    <property type="match status" value="1"/>
</dbReference>
<feature type="region of interest" description="Disordered" evidence="4">
    <location>
        <begin position="710"/>
        <end position="787"/>
    </location>
</feature>
<evidence type="ECO:0000259" key="9">
    <source>
        <dbReference type="Pfam" id="PF26251"/>
    </source>
</evidence>
<feature type="compositionally biased region" description="Low complexity" evidence="4">
    <location>
        <begin position="672"/>
        <end position="693"/>
    </location>
</feature>
<evidence type="ECO:0000313" key="13">
    <source>
        <dbReference type="EMBL" id="CAG7556734.1"/>
    </source>
</evidence>
<organism evidence="13 14">
    <name type="scientific">Fusarium equiseti</name>
    <name type="common">Fusarium scirpi</name>
    <dbReference type="NCBI Taxonomy" id="61235"/>
    <lineage>
        <taxon>Eukaryota</taxon>
        <taxon>Fungi</taxon>
        <taxon>Dikarya</taxon>
        <taxon>Ascomycota</taxon>
        <taxon>Pezizomycotina</taxon>
        <taxon>Sordariomycetes</taxon>
        <taxon>Hypocreomycetidae</taxon>
        <taxon>Hypocreales</taxon>
        <taxon>Nectriaceae</taxon>
        <taxon>Fusarium</taxon>
        <taxon>Fusarium incarnatum-equiseti species complex</taxon>
    </lineage>
</organism>
<evidence type="ECO:0000259" key="10">
    <source>
        <dbReference type="Pfam" id="PF26254"/>
    </source>
</evidence>